<evidence type="ECO:0000256" key="7">
    <source>
        <dbReference type="RuleBase" id="RU363032"/>
    </source>
</evidence>
<proteinExistence type="inferred from homology"/>
<evidence type="ECO:0000313" key="9">
    <source>
        <dbReference type="EMBL" id="MCX5571915.1"/>
    </source>
</evidence>
<name>A0A9X3EEX1_9HYPH</name>
<evidence type="ECO:0000256" key="6">
    <source>
        <dbReference type="ARBA" id="ARBA00023136"/>
    </source>
</evidence>
<dbReference type="Gene3D" id="1.10.3720.10">
    <property type="entry name" value="MetI-like"/>
    <property type="match status" value="1"/>
</dbReference>
<dbReference type="SUPFAM" id="SSF161098">
    <property type="entry name" value="MetI-like"/>
    <property type="match status" value="1"/>
</dbReference>
<protein>
    <submittedName>
        <fullName evidence="9">Carbohydrate ABC transporter permease</fullName>
    </submittedName>
</protein>
<dbReference type="AlphaFoldDB" id="A0A9X3EEX1"/>
<dbReference type="Proteomes" id="UP001144805">
    <property type="component" value="Unassembled WGS sequence"/>
</dbReference>
<keyword evidence="10" id="KW-1185">Reference proteome</keyword>
<dbReference type="InterPro" id="IPR035906">
    <property type="entry name" value="MetI-like_sf"/>
</dbReference>
<evidence type="ECO:0000256" key="1">
    <source>
        <dbReference type="ARBA" id="ARBA00004651"/>
    </source>
</evidence>
<sequence>MSATTFDLASLDFDAIARRSDQARSQRVVMFAITAILALAWVTPFYYLAISIFKSNAEYGMGSPLALPTSFAPVLENVAEAWTKAKMGSGMLNSLLYGVVGGAAAIFIAALASYGLTRIDFRGKGFWFMLIFSGTIFPLQMYLIPLFMGYNKLGLTNSRLGMMLFYTAVCIPFPVLVLRNYMAGLPREMDEAARIDGCSEFRIFRSIILPNCWAPMATLFLIQFTWIWNDLIFSMVLTNREDARSLMNGLMVLQGSYANTTPNVVMTATLLASLPSVLLFLLLRRHFMNGLKLQSL</sequence>
<keyword evidence="3" id="KW-1003">Cell membrane</keyword>
<feature type="transmembrane region" description="Helical" evidence="7">
    <location>
        <begin position="203"/>
        <end position="228"/>
    </location>
</feature>
<dbReference type="PANTHER" id="PTHR43744">
    <property type="entry name" value="ABC TRANSPORTER PERMEASE PROTEIN MG189-RELATED-RELATED"/>
    <property type="match status" value="1"/>
</dbReference>
<comment type="caution">
    <text evidence="9">The sequence shown here is derived from an EMBL/GenBank/DDBJ whole genome shotgun (WGS) entry which is preliminary data.</text>
</comment>
<dbReference type="GO" id="GO:0005886">
    <property type="term" value="C:plasma membrane"/>
    <property type="evidence" value="ECO:0007669"/>
    <property type="project" value="UniProtKB-SubCell"/>
</dbReference>
<evidence type="ECO:0000256" key="5">
    <source>
        <dbReference type="ARBA" id="ARBA00022989"/>
    </source>
</evidence>
<feature type="transmembrane region" description="Helical" evidence="7">
    <location>
        <begin position="126"/>
        <end position="148"/>
    </location>
</feature>
<dbReference type="PROSITE" id="PS50928">
    <property type="entry name" value="ABC_TM1"/>
    <property type="match status" value="1"/>
</dbReference>
<keyword evidence="5 7" id="KW-1133">Transmembrane helix</keyword>
<evidence type="ECO:0000259" key="8">
    <source>
        <dbReference type="PROSITE" id="PS50928"/>
    </source>
</evidence>
<keyword evidence="4 7" id="KW-0812">Transmembrane</keyword>
<dbReference type="GO" id="GO:0055085">
    <property type="term" value="P:transmembrane transport"/>
    <property type="evidence" value="ECO:0007669"/>
    <property type="project" value="InterPro"/>
</dbReference>
<dbReference type="PANTHER" id="PTHR43744:SF12">
    <property type="entry name" value="ABC TRANSPORTER PERMEASE PROTEIN MG189-RELATED"/>
    <property type="match status" value="1"/>
</dbReference>
<comment type="subcellular location">
    <subcellularLocation>
        <location evidence="1 7">Cell membrane</location>
        <topology evidence="1 7">Multi-pass membrane protein</topology>
    </subcellularLocation>
</comment>
<gene>
    <name evidence="9" type="ORF">OSH07_22130</name>
</gene>
<dbReference type="CDD" id="cd06261">
    <property type="entry name" value="TM_PBP2"/>
    <property type="match status" value="1"/>
</dbReference>
<evidence type="ECO:0000256" key="4">
    <source>
        <dbReference type="ARBA" id="ARBA00022692"/>
    </source>
</evidence>
<evidence type="ECO:0000313" key="10">
    <source>
        <dbReference type="Proteomes" id="UP001144805"/>
    </source>
</evidence>
<feature type="transmembrane region" description="Helical" evidence="7">
    <location>
        <begin position="28"/>
        <end position="53"/>
    </location>
</feature>
<dbReference type="InterPro" id="IPR000515">
    <property type="entry name" value="MetI-like"/>
</dbReference>
<evidence type="ECO:0000256" key="3">
    <source>
        <dbReference type="ARBA" id="ARBA00022475"/>
    </source>
</evidence>
<evidence type="ECO:0000256" key="2">
    <source>
        <dbReference type="ARBA" id="ARBA00022448"/>
    </source>
</evidence>
<feature type="transmembrane region" description="Helical" evidence="7">
    <location>
        <begin position="160"/>
        <end position="182"/>
    </location>
</feature>
<dbReference type="Pfam" id="PF00528">
    <property type="entry name" value="BPD_transp_1"/>
    <property type="match status" value="1"/>
</dbReference>
<reference evidence="9" key="1">
    <citation type="submission" date="2022-11" db="EMBL/GenBank/DDBJ databases">
        <title>Biodiversity and phylogenetic relationships of bacteria.</title>
        <authorList>
            <person name="Machado R.A.R."/>
            <person name="Bhat A."/>
            <person name="Loulou A."/>
            <person name="Kallel S."/>
        </authorList>
    </citation>
    <scope>NUCLEOTIDE SEQUENCE</scope>
    <source>
        <strain evidence="9">K-TC2</strain>
    </source>
</reference>
<feature type="domain" description="ABC transmembrane type-1" evidence="8">
    <location>
        <begin position="91"/>
        <end position="283"/>
    </location>
</feature>
<dbReference type="RefSeq" id="WP_266340877.1">
    <property type="nucleotide sequence ID" value="NZ_JAPKNK010000013.1"/>
</dbReference>
<comment type="similarity">
    <text evidence="7">Belongs to the binding-protein-dependent transport system permease family.</text>
</comment>
<keyword evidence="2 7" id="KW-0813">Transport</keyword>
<organism evidence="9 10">
    <name type="scientific">Kaistia nematophila</name>
    <dbReference type="NCBI Taxonomy" id="2994654"/>
    <lineage>
        <taxon>Bacteria</taxon>
        <taxon>Pseudomonadati</taxon>
        <taxon>Pseudomonadota</taxon>
        <taxon>Alphaproteobacteria</taxon>
        <taxon>Hyphomicrobiales</taxon>
        <taxon>Kaistiaceae</taxon>
        <taxon>Kaistia</taxon>
    </lineage>
</organism>
<feature type="transmembrane region" description="Helical" evidence="7">
    <location>
        <begin position="264"/>
        <end position="283"/>
    </location>
</feature>
<keyword evidence="6 7" id="KW-0472">Membrane</keyword>
<feature type="transmembrane region" description="Helical" evidence="7">
    <location>
        <begin position="95"/>
        <end position="114"/>
    </location>
</feature>
<dbReference type="EMBL" id="JAPKNK010000013">
    <property type="protein sequence ID" value="MCX5571915.1"/>
    <property type="molecule type" value="Genomic_DNA"/>
</dbReference>
<accession>A0A9X3EEX1</accession>